<accession>A0A9D4ZNX7</accession>
<dbReference type="Gene3D" id="2.30.240.10">
    <property type="entry name" value="At5g01610-like"/>
    <property type="match status" value="1"/>
</dbReference>
<dbReference type="AlphaFoldDB" id="A0A9D4ZNX7"/>
<dbReference type="PANTHER" id="PTHR31676:SF76">
    <property type="entry name" value="OS05G0362300 PROTEIN"/>
    <property type="match status" value="1"/>
</dbReference>
<evidence type="ECO:0000256" key="1">
    <source>
        <dbReference type="SAM" id="Phobius"/>
    </source>
</evidence>
<evidence type="ECO:0000313" key="3">
    <source>
        <dbReference type="Proteomes" id="UP000886520"/>
    </source>
</evidence>
<feature type="transmembrane region" description="Helical" evidence="1">
    <location>
        <begin position="12"/>
        <end position="33"/>
    </location>
</feature>
<dbReference type="Proteomes" id="UP000886520">
    <property type="component" value="Chromosome 2"/>
</dbReference>
<dbReference type="EMBL" id="JABFUD020000003">
    <property type="protein sequence ID" value="KAI5082523.1"/>
    <property type="molecule type" value="Genomic_DNA"/>
</dbReference>
<keyword evidence="1" id="KW-0472">Membrane</keyword>
<gene>
    <name evidence="2" type="ORF">GOP47_0002266</name>
</gene>
<dbReference type="PANTHER" id="PTHR31676">
    <property type="entry name" value="T31J12.3 PROTEIN-RELATED"/>
    <property type="match status" value="1"/>
</dbReference>
<proteinExistence type="predicted"/>
<dbReference type="InterPro" id="IPR036758">
    <property type="entry name" value="At5g01610-like"/>
</dbReference>
<comment type="caution">
    <text evidence="2">The sequence shown here is derived from an EMBL/GenBank/DDBJ whole genome shotgun (WGS) entry which is preliminary data.</text>
</comment>
<sequence length="172" mass="18558">REGKTAGGGMMFSTFSAHSLLLSLVAISCLLILPFHSKRLHVRDSNSTTAYEILEENGFPAGLLPSTVSSYELDEDDGAFTLYLESACTVNIPNLYPIKYKSTIAGSITSGKISSLSGITVKVFFIWWSISSITVSDENLVFKVGPASASYAITNFDENPVCAESNPFHQSS</sequence>
<evidence type="ECO:0000313" key="2">
    <source>
        <dbReference type="EMBL" id="KAI5082523.1"/>
    </source>
</evidence>
<protein>
    <submittedName>
        <fullName evidence="2">Uncharacterized protein</fullName>
    </submittedName>
</protein>
<organism evidence="2 3">
    <name type="scientific">Adiantum capillus-veneris</name>
    <name type="common">Maidenhair fern</name>
    <dbReference type="NCBI Taxonomy" id="13818"/>
    <lineage>
        <taxon>Eukaryota</taxon>
        <taxon>Viridiplantae</taxon>
        <taxon>Streptophyta</taxon>
        <taxon>Embryophyta</taxon>
        <taxon>Tracheophyta</taxon>
        <taxon>Polypodiopsida</taxon>
        <taxon>Polypodiidae</taxon>
        <taxon>Polypodiales</taxon>
        <taxon>Pteridineae</taxon>
        <taxon>Pteridaceae</taxon>
        <taxon>Vittarioideae</taxon>
        <taxon>Adiantum</taxon>
    </lineage>
</organism>
<dbReference type="OrthoDB" id="1897482at2759"/>
<feature type="non-terminal residue" evidence="2">
    <location>
        <position position="1"/>
    </location>
</feature>
<dbReference type="InterPro" id="IPR007493">
    <property type="entry name" value="DUF538"/>
</dbReference>
<dbReference type="SUPFAM" id="SSF141562">
    <property type="entry name" value="At5g01610-like"/>
    <property type="match status" value="1"/>
</dbReference>
<keyword evidence="3" id="KW-1185">Reference proteome</keyword>
<keyword evidence="1" id="KW-0812">Transmembrane</keyword>
<dbReference type="Pfam" id="PF04398">
    <property type="entry name" value="DUF538"/>
    <property type="match status" value="1"/>
</dbReference>
<reference evidence="2" key="1">
    <citation type="submission" date="2021-01" db="EMBL/GenBank/DDBJ databases">
        <title>Adiantum capillus-veneris genome.</title>
        <authorList>
            <person name="Fang Y."/>
            <person name="Liao Q."/>
        </authorList>
    </citation>
    <scope>NUCLEOTIDE SEQUENCE</scope>
    <source>
        <strain evidence="2">H3</strain>
        <tissue evidence="2">Leaf</tissue>
    </source>
</reference>
<name>A0A9D4ZNX7_ADICA</name>
<keyword evidence="1" id="KW-1133">Transmembrane helix</keyword>